<comment type="caution">
    <text evidence="5">The sequence shown here is derived from an EMBL/GenBank/DDBJ whole genome shotgun (WGS) entry which is preliminary data.</text>
</comment>
<dbReference type="RefSeq" id="WP_345933496.1">
    <property type="nucleotide sequence ID" value="NZ_JBBKTV010000005.1"/>
</dbReference>
<dbReference type="PANTHER" id="PTHR43800:SF1">
    <property type="entry name" value="PEPTIDYL-LYSINE N-ACETYLTRANSFERASE YJAB"/>
    <property type="match status" value="1"/>
</dbReference>
<evidence type="ECO:0000256" key="1">
    <source>
        <dbReference type="ARBA" id="ARBA00022679"/>
    </source>
</evidence>
<evidence type="ECO:0000313" key="5">
    <source>
        <dbReference type="EMBL" id="MEN2990669.1"/>
    </source>
</evidence>
<dbReference type="SUPFAM" id="SSF55729">
    <property type="entry name" value="Acyl-CoA N-acyltransferases (Nat)"/>
    <property type="match status" value="1"/>
</dbReference>
<protein>
    <submittedName>
        <fullName evidence="5">GNAT family N-acetyltransferase</fullName>
    </submittedName>
</protein>
<dbReference type="Proteomes" id="UP001413721">
    <property type="component" value="Unassembled WGS sequence"/>
</dbReference>
<evidence type="ECO:0000256" key="2">
    <source>
        <dbReference type="ARBA" id="ARBA00023315"/>
    </source>
</evidence>
<proteinExistence type="predicted"/>
<evidence type="ECO:0000259" key="4">
    <source>
        <dbReference type="PROSITE" id="PS51186"/>
    </source>
</evidence>
<gene>
    <name evidence="5" type="ORF">WG926_20310</name>
</gene>
<keyword evidence="2" id="KW-0012">Acyltransferase</keyword>
<keyword evidence="1" id="KW-0808">Transferase</keyword>
<name>A0ABU9YPF8_9PROT</name>
<accession>A0ABU9YPF8</accession>
<dbReference type="InterPro" id="IPR016181">
    <property type="entry name" value="Acyl_CoA_acyltransferase"/>
</dbReference>
<evidence type="ECO:0000313" key="6">
    <source>
        <dbReference type="Proteomes" id="UP001413721"/>
    </source>
</evidence>
<sequence length="191" mass="19789">MTPDAINIRPGRPDDAPELAAIEDAAAGLFAGIGIALGAAASDPAVLATAARQHRLLVATDKDDRPLGFALTTIVDGHAHLAELDVAPAFGRRGIGRRLVAAVAAGAAIAGHDRLTLTTFRDVPWNGPFYRRLGFLTIAPDDIGPGLAAIRAAEALRLDPLSPRIAMQRPLDQSRPSSSSTKAGTTRLAGP</sequence>
<dbReference type="Pfam" id="PF00583">
    <property type="entry name" value="Acetyltransf_1"/>
    <property type="match status" value="1"/>
</dbReference>
<feature type="domain" description="N-acetyltransferase" evidence="4">
    <location>
        <begin position="6"/>
        <end position="157"/>
    </location>
</feature>
<keyword evidence="6" id="KW-1185">Reference proteome</keyword>
<dbReference type="CDD" id="cd04301">
    <property type="entry name" value="NAT_SF"/>
    <property type="match status" value="1"/>
</dbReference>
<organism evidence="5 6">
    <name type="scientific">Tistrella arctica</name>
    <dbReference type="NCBI Taxonomy" id="3133430"/>
    <lineage>
        <taxon>Bacteria</taxon>
        <taxon>Pseudomonadati</taxon>
        <taxon>Pseudomonadota</taxon>
        <taxon>Alphaproteobacteria</taxon>
        <taxon>Geminicoccales</taxon>
        <taxon>Geminicoccaceae</taxon>
        <taxon>Tistrella</taxon>
    </lineage>
</organism>
<dbReference type="PANTHER" id="PTHR43800">
    <property type="entry name" value="PEPTIDYL-LYSINE N-ACETYLTRANSFERASE YJAB"/>
    <property type="match status" value="1"/>
</dbReference>
<dbReference type="InterPro" id="IPR000182">
    <property type="entry name" value="GNAT_dom"/>
</dbReference>
<dbReference type="PROSITE" id="PS51186">
    <property type="entry name" value="GNAT"/>
    <property type="match status" value="1"/>
</dbReference>
<dbReference type="Gene3D" id="3.40.630.30">
    <property type="match status" value="1"/>
</dbReference>
<reference evidence="5 6" key="1">
    <citation type="submission" date="2024-03" db="EMBL/GenBank/DDBJ databases">
        <title>High-quality draft genome sequencing of Tistrella sp. BH-R2-4.</title>
        <authorList>
            <person name="Dong C."/>
        </authorList>
    </citation>
    <scope>NUCLEOTIDE SEQUENCE [LARGE SCALE GENOMIC DNA]</scope>
    <source>
        <strain evidence="5 6">BH-R2-4</strain>
    </source>
</reference>
<feature type="region of interest" description="Disordered" evidence="3">
    <location>
        <begin position="167"/>
        <end position="191"/>
    </location>
</feature>
<dbReference type="EMBL" id="JBBKTW010000008">
    <property type="protein sequence ID" value="MEN2990669.1"/>
    <property type="molecule type" value="Genomic_DNA"/>
</dbReference>
<evidence type="ECO:0000256" key="3">
    <source>
        <dbReference type="SAM" id="MobiDB-lite"/>
    </source>
</evidence>
<feature type="compositionally biased region" description="Polar residues" evidence="3">
    <location>
        <begin position="174"/>
        <end position="184"/>
    </location>
</feature>